<reference evidence="6 7" key="1">
    <citation type="submission" date="2019-06" db="EMBL/GenBank/DDBJ databases">
        <title>Amycolatopsis alkalitolerans sp. nov., isolated from Gastrodia elata Blume.</title>
        <authorList>
            <person name="Narsing Rao M.P."/>
            <person name="Li W.J."/>
        </authorList>
    </citation>
    <scope>NUCLEOTIDE SEQUENCE [LARGE SCALE GENOMIC DNA]</scope>
    <source>
        <strain evidence="6 7">SYSUP0005</strain>
    </source>
</reference>
<keyword evidence="1" id="KW-0805">Transcription regulation</keyword>
<organism evidence="6 7">
    <name type="scientific">Amycolatopsis alkalitolerans</name>
    <dbReference type="NCBI Taxonomy" id="2547244"/>
    <lineage>
        <taxon>Bacteria</taxon>
        <taxon>Bacillati</taxon>
        <taxon>Actinomycetota</taxon>
        <taxon>Actinomycetes</taxon>
        <taxon>Pseudonocardiales</taxon>
        <taxon>Pseudonocardiaceae</taxon>
        <taxon>Amycolatopsis</taxon>
    </lineage>
</organism>
<dbReference type="EMBL" id="VDFW01000004">
    <property type="protein sequence ID" value="TNC28043.1"/>
    <property type="molecule type" value="Genomic_DNA"/>
</dbReference>
<dbReference type="InterPro" id="IPR050397">
    <property type="entry name" value="Env_Response_Regulators"/>
</dbReference>
<proteinExistence type="predicted"/>
<dbReference type="InterPro" id="IPR036390">
    <property type="entry name" value="WH_DNA-bd_sf"/>
</dbReference>
<evidence type="ECO:0000313" key="7">
    <source>
        <dbReference type="Proteomes" id="UP000305546"/>
    </source>
</evidence>
<dbReference type="SUPFAM" id="SSF51206">
    <property type="entry name" value="cAMP-binding domain-like"/>
    <property type="match status" value="1"/>
</dbReference>
<dbReference type="OrthoDB" id="272447at2"/>
<evidence type="ECO:0000259" key="4">
    <source>
        <dbReference type="PROSITE" id="PS50042"/>
    </source>
</evidence>
<dbReference type="PROSITE" id="PS51063">
    <property type="entry name" value="HTH_CRP_2"/>
    <property type="match status" value="1"/>
</dbReference>
<dbReference type="AlphaFoldDB" id="A0A5C4M8E9"/>
<comment type="caution">
    <text evidence="6">The sequence shown here is derived from an EMBL/GenBank/DDBJ whole genome shotgun (WGS) entry which is preliminary data.</text>
</comment>
<dbReference type="Gene3D" id="2.60.120.10">
    <property type="entry name" value="Jelly Rolls"/>
    <property type="match status" value="1"/>
</dbReference>
<sequence length="248" mass="26699">MAVPKLPSKLPAAMEQTMRLLGAASPGELAIRQAAWVARCVGRGESAPLGPDDVRALAATLRSRVYQRGEVLFHGGDTADGVWIVQRGRVELSVGSGRRRAVVHVLQPGDVDADIQHLLGMPLPYTARALDEVTALMLGAADFEALLAEHPPIARRWLSSVAQRLAASQQRIIGLLGRSLTEQVARLLLDEAVDGDVPLPQRTLAAMLGVQRPSLNKILKEFERQALIEVRYAAIHVRDATSLLAVAG</sequence>
<name>A0A5C4M8E9_9PSEU</name>
<dbReference type="SUPFAM" id="SSF46785">
    <property type="entry name" value="Winged helix' DNA-binding domain"/>
    <property type="match status" value="1"/>
</dbReference>
<accession>A0A5C4M8E9</accession>
<dbReference type="GO" id="GO:0003700">
    <property type="term" value="F:DNA-binding transcription factor activity"/>
    <property type="evidence" value="ECO:0007669"/>
    <property type="project" value="TreeGrafter"/>
</dbReference>
<dbReference type="Pfam" id="PF00027">
    <property type="entry name" value="cNMP_binding"/>
    <property type="match status" value="1"/>
</dbReference>
<evidence type="ECO:0000256" key="2">
    <source>
        <dbReference type="ARBA" id="ARBA00023125"/>
    </source>
</evidence>
<dbReference type="Proteomes" id="UP000305546">
    <property type="component" value="Unassembled WGS sequence"/>
</dbReference>
<dbReference type="SMART" id="SM00419">
    <property type="entry name" value="HTH_CRP"/>
    <property type="match status" value="1"/>
</dbReference>
<dbReference type="GO" id="GO:0003677">
    <property type="term" value="F:DNA binding"/>
    <property type="evidence" value="ECO:0007669"/>
    <property type="project" value="UniProtKB-KW"/>
</dbReference>
<dbReference type="PANTHER" id="PTHR24567">
    <property type="entry name" value="CRP FAMILY TRANSCRIPTIONAL REGULATORY PROTEIN"/>
    <property type="match status" value="1"/>
</dbReference>
<dbReference type="GO" id="GO:0005829">
    <property type="term" value="C:cytosol"/>
    <property type="evidence" value="ECO:0007669"/>
    <property type="project" value="TreeGrafter"/>
</dbReference>
<gene>
    <name evidence="6" type="ORF">FG385_06315</name>
</gene>
<dbReference type="InterPro" id="IPR018490">
    <property type="entry name" value="cNMP-bd_dom_sf"/>
</dbReference>
<dbReference type="PROSITE" id="PS50042">
    <property type="entry name" value="CNMP_BINDING_3"/>
    <property type="match status" value="1"/>
</dbReference>
<dbReference type="InterPro" id="IPR012318">
    <property type="entry name" value="HTH_CRP"/>
</dbReference>
<dbReference type="InterPro" id="IPR014710">
    <property type="entry name" value="RmlC-like_jellyroll"/>
</dbReference>
<evidence type="ECO:0000313" key="6">
    <source>
        <dbReference type="EMBL" id="TNC28043.1"/>
    </source>
</evidence>
<protein>
    <submittedName>
        <fullName evidence="6">Crp/Fnr family transcriptional regulator</fullName>
    </submittedName>
</protein>
<dbReference type="SMART" id="SM00100">
    <property type="entry name" value="cNMP"/>
    <property type="match status" value="1"/>
</dbReference>
<dbReference type="CDD" id="cd00038">
    <property type="entry name" value="CAP_ED"/>
    <property type="match status" value="1"/>
</dbReference>
<dbReference type="Pfam" id="PF13545">
    <property type="entry name" value="HTH_Crp_2"/>
    <property type="match status" value="1"/>
</dbReference>
<dbReference type="PANTHER" id="PTHR24567:SF74">
    <property type="entry name" value="HTH-TYPE TRANSCRIPTIONAL REGULATOR ARCR"/>
    <property type="match status" value="1"/>
</dbReference>
<feature type="domain" description="HTH crp-type" evidence="5">
    <location>
        <begin position="178"/>
        <end position="241"/>
    </location>
</feature>
<keyword evidence="2" id="KW-0238">DNA-binding</keyword>
<evidence type="ECO:0000259" key="5">
    <source>
        <dbReference type="PROSITE" id="PS51063"/>
    </source>
</evidence>
<evidence type="ECO:0000256" key="3">
    <source>
        <dbReference type="ARBA" id="ARBA00023163"/>
    </source>
</evidence>
<feature type="domain" description="Cyclic nucleotide-binding" evidence="4">
    <location>
        <begin position="49"/>
        <end position="164"/>
    </location>
</feature>
<dbReference type="RefSeq" id="WP_139095660.1">
    <property type="nucleotide sequence ID" value="NZ_VDFW01000004.1"/>
</dbReference>
<keyword evidence="3" id="KW-0804">Transcription</keyword>
<evidence type="ECO:0000256" key="1">
    <source>
        <dbReference type="ARBA" id="ARBA00023015"/>
    </source>
</evidence>
<keyword evidence="7" id="KW-1185">Reference proteome</keyword>
<dbReference type="InterPro" id="IPR000595">
    <property type="entry name" value="cNMP-bd_dom"/>
</dbReference>